<comment type="similarity">
    <text evidence="1">Belongs to the membrane fusion protein (MFP) (TC 8.A.1) family.</text>
</comment>
<dbReference type="Gene3D" id="2.40.30.170">
    <property type="match status" value="1"/>
</dbReference>
<dbReference type="Proteomes" id="UP001652504">
    <property type="component" value="Unassembled WGS sequence"/>
</dbReference>
<dbReference type="Pfam" id="PF25917">
    <property type="entry name" value="BSH_RND"/>
    <property type="match status" value="1"/>
</dbReference>
<feature type="domain" description="Multidrug resistance protein MdtA-like barrel-sandwich hybrid" evidence="3">
    <location>
        <begin position="69"/>
        <end position="183"/>
    </location>
</feature>
<reference evidence="4 5" key="1">
    <citation type="submission" date="2022-10" db="EMBL/GenBank/DDBJ databases">
        <title>Aestuariibacter sp. AA17 isolated from Montipora capitata coral fragment.</title>
        <authorList>
            <person name="Emsley S.A."/>
            <person name="Pfannmuller K.M."/>
            <person name="Loughran R.M."/>
            <person name="Shlafstein M."/>
            <person name="Papke E."/>
            <person name="Saw J.H."/>
            <person name="Ushijima B."/>
            <person name="Videau P."/>
        </authorList>
    </citation>
    <scope>NUCLEOTIDE SEQUENCE [LARGE SCALE GENOMIC DNA]</scope>
    <source>
        <strain evidence="4 5">AA17</strain>
    </source>
</reference>
<dbReference type="NCBIfam" id="TIGR01730">
    <property type="entry name" value="RND_mfp"/>
    <property type="match status" value="1"/>
</dbReference>
<evidence type="ECO:0000256" key="1">
    <source>
        <dbReference type="ARBA" id="ARBA00009477"/>
    </source>
</evidence>
<comment type="caution">
    <text evidence="4">The sequence shown here is derived from an EMBL/GenBank/DDBJ whole genome shotgun (WGS) entry which is preliminary data.</text>
</comment>
<evidence type="ECO:0000259" key="2">
    <source>
        <dbReference type="Pfam" id="PF25876"/>
    </source>
</evidence>
<dbReference type="PANTHER" id="PTHR30469">
    <property type="entry name" value="MULTIDRUG RESISTANCE PROTEIN MDTA"/>
    <property type="match status" value="1"/>
</dbReference>
<name>A0ABT3A3A3_9ALTE</name>
<evidence type="ECO:0000313" key="4">
    <source>
        <dbReference type="EMBL" id="MCV2883093.1"/>
    </source>
</evidence>
<dbReference type="InterPro" id="IPR058625">
    <property type="entry name" value="MdtA-like_BSH"/>
</dbReference>
<accession>A0ABT3A3A3</accession>
<evidence type="ECO:0000259" key="3">
    <source>
        <dbReference type="Pfam" id="PF25917"/>
    </source>
</evidence>
<dbReference type="PANTHER" id="PTHR30469:SF20">
    <property type="entry name" value="EFFLUX RND TRANSPORTER PERIPLASMIC ADAPTOR SUBUNIT"/>
    <property type="match status" value="1"/>
</dbReference>
<organism evidence="4 5">
    <name type="scientific">Fluctibacter corallii</name>
    <dbReference type="NCBI Taxonomy" id="2984329"/>
    <lineage>
        <taxon>Bacteria</taxon>
        <taxon>Pseudomonadati</taxon>
        <taxon>Pseudomonadota</taxon>
        <taxon>Gammaproteobacteria</taxon>
        <taxon>Alteromonadales</taxon>
        <taxon>Alteromonadaceae</taxon>
        <taxon>Fluctibacter</taxon>
    </lineage>
</organism>
<keyword evidence="5" id="KW-1185">Reference proteome</keyword>
<dbReference type="InterPro" id="IPR006143">
    <property type="entry name" value="RND_pump_MFP"/>
</dbReference>
<sequence length="361" mass="40224">MRIFTSTGLFLLGISLVSLLSGCSSEVEVEQEEVIRPVKLYRVQDAHDDMLRSFPAVVEANQGSFLAFRVSGELVEFPVLAGQEVKKGALLAKLDPEDFVLQVEDRKARYELARTQLERIESLRQKGIASESEYDQAKANAQVAEAALKKAQTDLQYTELRAPFDGTVARVFVKNFESIQAKQNILRLENRDLMDVTIQIPEKLVARVKKDSGYNPTVVFDGYPDLAYELSIKEWDTTADKRTLTYRVVFTLPVPEEFNLLAGMTGSVFIDLSKVTTIDTSFIRVPVEAVFSTPTSGESRVWKYDAESQSVSSQPVVVGELLEGMIEIKDGLKSDDVVVAAGVHTLANGMKVRPYMRERGL</sequence>
<dbReference type="InterPro" id="IPR058624">
    <property type="entry name" value="MdtA-like_HH"/>
</dbReference>
<feature type="domain" description="Multidrug resistance protein MdtA-like alpha-helical hairpin" evidence="2">
    <location>
        <begin position="106"/>
        <end position="158"/>
    </location>
</feature>
<dbReference type="EMBL" id="JAOWKX010000001">
    <property type="protein sequence ID" value="MCV2883093.1"/>
    <property type="molecule type" value="Genomic_DNA"/>
</dbReference>
<proteinExistence type="inferred from homology"/>
<dbReference type="SUPFAM" id="SSF111369">
    <property type="entry name" value="HlyD-like secretion proteins"/>
    <property type="match status" value="1"/>
</dbReference>
<dbReference type="Pfam" id="PF25876">
    <property type="entry name" value="HH_MFP_RND"/>
    <property type="match status" value="1"/>
</dbReference>
<evidence type="ECO:0000313" key="5">
    <source>
        <dbReference type="Proteomes" id="UP001652504"/>
    </source>
</evidence>
<dbReference type="PROSITE" id="PS51257">
    <property type="entry name" value="PROKAR_LIPOPROTEIN"/>
    <property type="match status" value="1"/>
</dbReference>
<dbReference type="RefSeq" id="WP_263710302.1">
    <property type="nucleotide sequence ID" value="NZ_JAOWKX010000001.1"/>
</dbReference>
<protein>
    <submittedName>
        <fullName evidence="4">Efflux RND transporter periplasmic adaptor subunit</fullName>
    </submittedName>
</protein>
<dbReference type="Gene3D" id="2.40.420.20">
    <property type="match status" value="1"/>
</dbReference>
<gene>
    <name evidence="4" type="ORF">OE749_00090</name>
</gene>
<dbReference type="Gene3D" id="1.10.287.470">
    <property type="entry name" value="Helix hairpin bin"/>
    <property type="match status" value="1"/>
</dbReference>
<dbReference type="Gene3D" id="2.40.50.100">
    <property type="match status" value="1"/>
</dbReference>